<evidence type="ECO:0000313" key="5">
    <source>
        <dbReference type="EMBL" id="EHL20300.1"/>
    </source>
</evidence>
<dbReference type="HOGENOM" id="CLU_097078_1_0_9"/>
<feature type="domain" description="Prohead serine protease" evidence="4">
    <location>
        <begin position="8"/>
        <end position="155"/>
    </location>
</feature>
<dbReference type="InterPro" id="IPR054613">
    <property type="entry name" value="Peptidase_S78_dom"/>
</dbReference>
<protein>
    <recommendedName>
        <fullName evidence="4">Prohead serine protease domain-containing protein</fullName>
    </recommendedName>
</protein>
<dbReference type="GO" id="GO:0006508">
    <property type="term" value="P:proteolysis"/>
    <property type="evidence" value="ECO:0007669"/>
    <property type="project" value="UniProtKB-KW"/>
</dbReference>
<comment type="caution">
    <text evidence="5">The sequence shown here is derived from an EMBL/GenBank/DDBJ whole genome shotgun (WGS) entry which is preliminary data.</text>
</comment>
<evidence type="ECO:0000256" key="1">
    <source>
        <dbReference type="ARBA" id="ARBA00022612"/>
    </source>
</evidence>
<dbReference type="Pfam" id="PF04586">
    <property type="entry name" value="Peptidase_S78"/>
    <property type="match status" value="1"/>
</dbReference>
<dbReference type="RefSeq" id="WP_009528445.1">
    <property type="nucleotide sequence ID" value="NZ_JH414596.1"/>
</dbReference>
<keyword evidence="2" id="KW-0645">Protease</keyword>
<keyword evidence="3" id="KW-0378">Hydrolase</keyword>
<evidence type="ECO:0000313" key="6">
    <source>
        <dbReference type="Proteomes" id="UP000003379"/>
    </source>
</evidence>
<sequence length="208" mass="24020">MQIEIRADKVVLDGYVNVTGRDSRIMTNADGTKFIEQVKPKTFQRALEKNDDTPILFNHNENRVIGSTKSGAKLYEDNIGLRCILETDDAEIRQKAENNELTGWSFGFKKIADEWQDGEIQKRILEDIKLVEVSLLDKTPAYIATSVEMRGEEISVLERRVFEDDNVRVRKTETVSKTQEETQDGIWQTETVRQEIEIYKLKSKGELY</sequence>
<dbReference type="AlphaFoldDB" id="G9XA54"/>
<dbReference type="InterPro" id="IPR006433">
    <property type="entry name" value="Prohead_protease"/>
</dbReference>
<evidence type="ECO:0000256" key="3">
    <source>
        <dbReference type="ARBA" id="ARBA00022801"/>
    </source>
</evidence>
<evidence type="ECO:0000259" key="4">
    <source>
        <dbReference type="Pfam" id="PF04586"/>
    </source>
</evidence>
<gene>
    <name evidence="5" type="ORF">HMPREF9628_00145</name>
</gene>
<dbReference type="Proteomes" id="UP000003379">
    <property type="component" value="Unassembled WGS sequence"/>
</dbReference>
<evidence type="ECO:0000256" key="2">
    <source>
        <dbReference type="ARBA" id="ARBA00022670"/>
    </source>
</evidence>
<dbReference type="EMBL" id="AFZG01000001">
    <property type="protein sequence ID" value="EHL20300.1"/>
    <property type="molecule type" value="Genomic_DNA"/>
</dbReference>
<proteinExistence type="predicted"/>
<dbReference type="NCBIfam" id="TIGR01543">
    <property type="entry name" value="proheadase_HK97"/>
    <property type="match status" value="1"/>
</dbReference>
<dbReference type="GO" id="GO:0008233">
    <property type="term" value="F:peptidase activity"/>
    <property type="evidence" value="ECO:0007669"/>
    <property type="project" value="UniProtKB-KW"/>
</dbReference>
<organism evidence="5 6">
    <name type="scientific">Peptoanaerobacter stomatis</name>
    <dbReference type="NCBI Taxonomy" id="796937"/>
    <lineage>
        <taxon>Bacteria</taxon>
        <taxon>Bacillati</taxon>
        <taxon>Bacillota</taxon>
        <taxon>Clostridia</taxon>
        <taxon>Peptostreptococcales</taxon>
        <taxon>Filifactoraceae</taxon>
        <taxon>Peptoanaerobacter</taxon>
    </lineage>
</organism>
<name>G9XA54_9FIRM</name>
<keyword evidence="1" id="KW-1188">Viral release from host cell</keyword>
<accession>G9XA54</accession>
<reference evidence="5 6" key="1">
    <citation type="submission" date="2011-08" db="EMBL/GenBank/DDBJ databases">
        <title>The Genome Sequence of Eubacteriaceae bacterium CM5.</title>
        <authorList>
            <consortium name="The Broad Institute Genome Sequencing Platform"/>
            <person name="Earl A."/>
            <person name="Ward D."/>
            <person name="Feldgarden M."/>
            <person name="Gevers D."/>
            <person name="Sizova M."/>
            <person name="Hazen A."/>
            <person name="Epstein S."/>
            <person name="Young S.K."/>
            <person name="Zeng Q."/>
            <person name="Gargeya S."/>
            <person name="Fitzgerald M."/>
            <person name="Haas B."/>
            <person name="Abouelleil A."/>
            <person name="Alvarado L."/>
            <person name="Arachchi H.M."/>
            <person name="Berlin A."/>
            <person name="Brown A."/>
            <person name="Chapman S.B."/>
            <person name="Chen Z."/>
            <person name="Dunbar C."/>
            <person name="Freedman E."/>
            <person name="Gearin G."/>
            <person name="Gellesch M."/>
            <person name="Goldberg J."/>
            <person name="Griggs A."/>
            <person name="Gujja S."/>
            <person name="Heiman D."/>
            <person name="Howarth C."/>
            <person name="Larson L."/>
            <person name="Lui A."/>
            <person name="MacDonald P.J.P."/>
            <person name="Montmayeur A."/>
            <person name="Murphy C."/>
            <person name="Neiman D."/>
            <person name="Pearson M."/>
            <person name="Priest M."/>
            <person name="Roberts A."/>
            <person name="Saif S."/>
            <person name="Shea T."/>
            <person name="Shenoy N."/>
            <person name="Sisk P."/>
            <person name="Stolte C."/>
            <person name="Sykes S."/>
            <person name="Wortman J."/>
            <person name="Nusbaum C."/>
            <person name="Birren B."/>
        </authorList>
    </citation>
    <scope>NUCLEOTIDE SEQUENCE [LARGE SCALE GENOMIC DNA]</scope>
    <source>
        <strain evidence="5 6">CM5</strain>
    </source>
</reference>